<name>A0A9D0ZPN7_9FIRM</name>
<dbReference type="EMBL" id="DVFZ01000128">
    <property type="protein sequence ID" value="HIQ84131.1"/>
    <property type="molecule type" value="Genomic_DNA"/>
</dbReference>
<organism evidence="2 3">
    <name type="scientific">Candidatus Pullichristensenella stercorigallinarum</name>
    <dbReference type="NCBI Taxonomy" id="2840909"/>
    <lineage>
        <taxon>Bacteria</taxon>
        <taxon>Bacillati</taxon>
        <taxon>Bacillota</taxon>
        <taxon>Clostridia</taxon>
        <taxon>Candidatus Pullichristensenella</taxon>
    </lineage>
</organism>
<dbReference type="GO" id="GO:0003824">
    <property type="term" value="F:catalytic activity"/>
    <property type="evidence" value="ECO:0007669"/>
    <property type="project" value="InterPro"/>
</dbReference>
<dbReference type="PANTHER" id="PTHR43196:SF2">
    <property type="entry name" value="PHOSPHOADENOSINE PHOSPHOSULFATE REDUCTASE"/>
    <property type="match status" value="1"/>
</dbReference>
<dbReference type="Gene3D" id="3.40.50.620">
    <property type="entry name" value="HUPs"/>
    <property type="match status" value="1"/>
</dbReference>
<dbReference type="Proteomes" id="UP000824260">
    <property type="component" value="Unassembled WGS sequence"/>
</dbReference>
<feature type="domain" description="Phosphoadenosine phosphosulphate reductase" evidence="1">
    <location>
        <begin position="39"/>
        <end position="82"/>
    </location>
</feature>
<proteinExistence type="predicted"/>
<dbReference type="InterPro" id="IPR050128">
    <property type="entry name" value="Sulfate_adenylyltrnsfr_sub2"/>
</dbReference>
<dbReference type="SUPFAM" id="SSF52402">
    <property type="entry name" value="Adenine nucleotide alpha hydrolases-like"/>
    <property type="match status" value="1"/>
</dbReference>
<evidence type="ECO:0000259" key="1">
    <source>
        <dbReference type="Pfam" id="PF01507"/>
    </source>
</evidence>
<dbReference type="InterPro" id="IPR002500">
    <property type="entry name" value="PAPS_reduct_dom"/>
</dbReference>
<evidence type="ECO:0000313" key="3">
    <source>
        <dbReference type="Proteomes" id="UP000824260"/>
    </source>
</evidence>
<gene>
    <name evidence="2" type="ORF">IAA52_13660</name>
</gene>
<dbReference type="PANTHER" id="PTHR43196">
    <property type="entry name" value="SULFATE ADENYLYLTRANSFERASE SUBUNIT 2"/>
    <property type="match status" value="1"/>
</dbReference>
<comment type="caution">
    <text evidence="2">The sequence shown here is derived from an EMBL/GenBank/DDBJ whole genome shotgun (WGS) entry which is preliminary data.</text>
</comment>
<reference evidence="2" key="1">
    <citation type="submission" date="2020-10" db="EMBL/GenBank/DDBJ databases">
        <authorList>
            <person name="Gilroy R."/>
        </authorList>
    </citation>
    <scope>NUCLEOTIDE SEQUENCE</scope>
    <source>
        <strain evidence="2">ChiSjej6B24-2974</strain>
    </source>
</reference>
<dbReference type="InterPro" id="IPR014729">
    <property type="entry name" value="Rossmann-like_a/b/a_fold"/>
</dbReference>
<reference evidence="2" key="2">
    <citation type="journal article" date="2021" name="PeerJ">
        <title>Extensive microbial diversity within the chicken gut microbiome revealed by metagenomics and culture.</title>
        <authorList>
            <person name="Gilroy R."/>
            <person name="Ravi A."/>
            <person name="Getino M."/>
            <person name="Pursley I."/>
            <person name="Horton D.L."/>
            <person name="Alikhan N.F."/>
            <person name="Baker D."/>
            <person name="Gharbi K."/>
            <person name="Hall N."/>
            <person name="Watson M."/>
            <person name="Adriaenssens E.M."/>
            <person name="Foster-Nyarko E."/>
            <person name="Jarju S."/>
            <person name="Secka A."/>
            <person name="Antonio M."/>
            <person name="Oren A."/>
            <person name="Chaudhuri R.R."/>
            <person name="La Ragione R."/>
            <person name="Hildebrand F."/>
            <person name="Pallen M.J."/>
        </authorList>
    </citation>
    <scope>NUCLEOTIDE SEQUENCE</scope>
    <source>
        <strain evidence="2">ChiSjej6B24-2974</strain>
    </source>
</reference>
<feature type="domain" description="Phosphoadenosine phosphosulphate reductase" evidence="1">
    <location>
        <begin position="143"/>
        <end position="234"/>
    </location>
</feature>
<sequence length="314" mass="36873">MPLLYELKQKQGLPLEAKILMSQRRIRDWYEHWHGMVYASVSGGLDSTVMYHLIHAQYPDVPGVFVNTTMEFPEIVRFARTLPNMTCLTAEKTPAQVFQEYGYPVVSKEVSRSIYYARRGSRWALNRFDGQRPDGSPSLWYARRYMKWKYLLYADFGISDMCCHEMKLRPLVKIERERKPFIGTLAEESERRKLAYLVTGCNAYTARQPRSMPLGFWTRQDVLRFIRDRNIPYAREIYGEIVEDRQGNLRTTMEQRTGCFACPLGQNAHRKKGEESRFERLRRLHPRQYDYVMRPLESGGLGMAPILDTLGIPY</sequence>
<dbReference type="Pfam" id="PF01507">
    <property type="entry name" value="PAPS_reduct"/>
    <property type="match status" value="2"/>
</dbReference>
<dbReference type="AlphaFoldDB" id="A0A9D0ZPN7"/>
<protein>
    <submittedName>
        <fullName evidence="2">Phosphoadenosine phosphosulfate reductase family protein</fullName>
    </submittedName>
</protein>
<evidence type="ECO:0000313" key="2">
    <source>
        <dbReference type="EMBL" id="HIQ84131.1"/>
    </source>
</evidence>
<accession>A0A9D0ZPN7</accession>